<proteinExistence type="predicted"/>
<evidence type="ECO:0000313" key="6">
    <source>
        <dbReference type="Proteomes" id="UP001501057"/>
    </source>
</evidence>
<feature type="domain" description="NADPH-dependent FMN reductase-like" evidence="4">
    <location>
        <begin position="1"/>
        <end position="139"/>
    </location>
</feature>
<dbReference type="Gene3D" id="3.40.50.360">
    <property type="match status" value="1"/>
</dbReference>
<name>A0ABP4VSS7_9ACTN</name>
<evidence type="ECO:0000256" key="2">
    <source>
        <dbReference type="ARBA" id="ARBA00022643"/>
    </source>
</evidence>
<dbReference type="InterPro" id="IPR051814">
    <property type="entry name" value="NAD(P)H-dep_FMN_reductase"/>
</dbReference>
<keyword evidence="6" id="KW-1185">Reference proteome</keyword>
<sequence>MDIAVVIGHPRPQSRTRTAALAIANQLAERVGGTVTEIDVLGLGPALLELGDASVARTVERLARADVAVVVSPTFKGSYSGLLKLFLDHVPAAGLGGVVALPLMVGGNPDHADAPERLLRPLLLETGASCPVPGHYLLDSDLDGATVPDGWAEVLA</sequence>
<dbReference type="InterPro" id="IPR029039">
    <property type="entry name" value="Flavoprotein-like_sf"/>
</dbReference>
<organism evidence="5 6">
    <name type="scientific">Aeromicrobium alkaliterrae</name>
    <dbReference type="NCBI Taxonomy" id="302168"/>
    <lineage>
        <taxon>Bacteria</taxon>
        <taxon>Bacillati</taxon>
        <taxon>Actinomycetota</taxon>
        <taxon>Actinomycetes</taxon>
        <taxon>Propionibacteriales</taxon>
        <taxon>Nocardioidaceae</taxon>
        <taxon>Aeromicrobium</taxon>
    </lineage>
</organism>
<protein>
    <submittedName>
        <fullName evidence="5">NAD(P)H-dependent oxidoreductase</fullName>
    </submittedName>
</protein>
<comment type="caution">
    <text evidence="5">The sequence shown here is derived from an EMBL/GenBank/DDBJ whole genome shotgun (WGS) entry which is preliminary data.</text>
</comment>
<dbReference type="PANTHER" id="PTHR43408:SF1">
    <property type="entry name" value="FMN REDUCTASE (NADPH)"/>
    <property type="match status" value="1"/>
</dbReference>
<keyword evidence="3" id="KW-0560">Oxidoreductase</keyword>
<evidence type="ECO:0000256" key="1">
    <source>
        <dbReference type="ARBA" id="ARBA00022630"/>
    </source>
</evidence>
<evidence type="ECO:0000313" key="5">
    <source>
        <dbReference type="EMBL" id="GAA1734342.1"/>
    </source>
</evidence>
<keyword evidence="1" id="KW-0285">Flavoprotein</keyword>
<gene>
    <name evidence="5" type="ORF">GCM10009710_13710</name>
</gene>
<evidence type="ECO:0000256" key="3">
    <source>
        <dbReference type="ARBA" id="ARBA00023002"/>
    </source>
</evidence>
<dbReference type="SUPFAM" id="SSF52218">
    <property type="entry name" value="Flavoproteins"/>
    <property type="match status" value="1"/>
</dbReference>
<accession>A0ABP4VSS7</accession>
<dbReference type="RefSeq" id="WP_344199114.1">
    <property type="nucleotide sequence ID" value="NZ_BAAAME010000002.1"/>
</dbReference>
<keyword evidence="2" id="KW-0288">FMN</keyword>
<dbReference type="Proteomes" id="UP001501057">
    <property type="component" value="Unassembled WGS sequence"/>
</dbReference>
<dbReference type="PANTHER" id="PTHR43408">
    <property type="entry name" value="FMN REDUCTASE (NADPH)"/>
    <property type="match status" value="1"/>
</dbReference>
<dbReference type="Pfam" id="PF03358">
    <property type="entry name" value="FMN_red"/>
    <property type="match status" value="1"/>
</dbReference>
<evidence type="ECO:0000259" key="4">
    <source>
        <dbReference type="Pfam" id="PF03358"/>
    </source>
</evidence>
<dbReference type="EMBL" id="BAAAME010000002">
    <property type="protein sequence ID" value="GAA1734342.1"/>
    <property type="molecule type" value="Genomic_DNA"/>
</dbReference>
<dbReference type="InterPro" id="IPR005025">
    <property type="entry name" value="FMN_Rdtase-like_dom"/>
</dbReference>
<reference evidence="6" key="1">
    <citation type="journal article" date="2019" name="Int. J. Syst. Evol. Microbiol.">
        <title>The Global Catalogue of Microorganisms (GCM) 10K type strain sequencing project: providing services to taxonomists for standard genome sequencing and annotation.</title>
        <authorList>
            <consortium name="The Broad Institute Genomics Platform"/>
            <consortium name="The Broad Institute Genome Sequencing Center for Infectious Disease"/>
            <person name="Wu L."/>
            <person name="Ma J."/>
        </authorList>
    </citation>
    <scope>NUCLEOTIDE SEQUENCE [LARGE SCALE GENOMIC DNA]</scope>
    <source>
        <strain evidence="6">JCM 13518</strain>
    </source>
</reference>